<feature type="region of interest" description="Disordered" evidence="1">
    <location>
        <begin position="564"/>
        <end position="707"/>
    </location>
</feature>
<feature type="compositionally biased region" description="Low complexity" evidence="1">
    <location>
        <begin position="909"/>
        <end position="920"/>
    </location>
</feature>
<feature type="compositionally biased region" description="Low complexity" evidence="1">
    <location>
        <begin position="962"/>
        <end position="972"/>
    </location>
</feature>
<feature type="compositionally biased region" description="Low complexity" evidence="1">
    <location>
        <begin position="668"/>
        <end position="707"/>
    </location>
</feature>
<feature type="compositionally biased region" description="Low complexity" evidence="1">
    <location>
        <begin position="571"/>
        <end position="583"/>
    </location>
</feature>
<feature type="compositionally biased region" description="Gly residues" evidence="1">
    <location>
        <begin position="795"/>
        <end position="810"/>
    </location>
</feature>
<feature type="compositionally biased region" description="Gly residues" evidence="1">
    <location>
        <begin position="980"/>
        <end position="989"/>
    </location>
</feature>
<feature type="compositionally biased region" description="Low complexity" evidence="1">
    <location>
        <begin position="200"/>
        <end position="209"/>
    </location>
</feature>
<keyword evidence="2" id="KW-0812">Transmembrane</keyword>
<feature type="region of interest" description="Disordered" evidence="1">
    <location>
        <begin position="47"/>
        <end position="95"/>
    </location>
</feature>
<reference evidence="3 4" key="1">
    <citation type="submission" date="2017-03" db="EMBL/GenBank/DDBJ databases">
        <title>WGS assembly of Porphyra umbilicalis.</title>
        <authorList>
            <person name="Brawley S.H."/>
            <person name="Blouin N.A."/>
            <person name="Ficko-Blean E."/>
            <person name="Wheeler G.L."/>
            <person name="Lohr M."/>
            <person name="Goodson H.V."/>
            <person name="Jenkins J.W."/>
            <person name="Blaby-Haas C.E."/>
            <person name="Helliwell K.E."/>
            <person name="Chan C."/>
            <person name="Marriage T."/>
            <person name="Bhattacharya D."/>
            <person name="Klein A.S."/>
            <person name="Badis Y."/>
            <person name="Brodie J."/>
            <person name="Cao Y."/>
            <person name="Collen J."/>
            <person name="Dittami S.M."/>
            <person name="Gachon C.M."/>
            <person name="Green B.R."/>
            <person name="Karpowicz S."/>
            <person name="Kim J.W."/>
            <person name="Kudahl U."/>
            <person name="Lin S."/>
            <person name="Michel G."/>
            <person name="Mittag M."/>
            <person name="Olson B.J."/>
            <person name="Pangilinan J."/>
            <person name="Peng Y."/>
            <person name="Qiu H."/>
            <person name="Shu S."/>
            <person name="Singer J.T."/>
            <person name="Smith A.G."/>
            <person name="Sprecher B.N."/>
            <person name="Wagner V."/>
            <person name="Wang W."/>
            <person name="Wang Z.-Y."/>
            <person name="Yan J."/>
            <person name="Yarish C."/>
            <person name="Zoeuner-Riek S."/>
            <person name="Zhuang Y."/>
            <person name="Zou Y."/>
            <person name="Lindquist E.A."/>
            <person name="Grimwood J."/>
            <person name="Barry K."/>
            <person name="Rokhsar D.S."/>
            <person name="Schmutz J."/>
            <person name="Stiller J.W."/>
            <person name="Grossman A.R."/>
            <person name="Prochnik S.E."/>
        </authorList>
    </citation>
    <scope>NUCLEOTIDE SEQUENCE [LARGE SCALE GENOMIC DNA]</scope>
    <source>
        <strain evidence="3">4086291</strain>
    </source>
</reference>
<organism evidence="3 4">
    <name type="scientific">Porphyra umbilicalis</name>
    <name type="common">Purple laver</name>
    <name type="synonym">Red alga</name>
    <dbReference type="NCBI Taxonomy" id="2786"/>
    <lineage>
        <taxon>Eukaryota</taxon>
        <taxon>Rhodophyta</taxon>
        <taxon>Bangiophyceae</taxon>
        <taxon>Bangiales</taxon>
        <taxon>Bangiaceae</taxon>
        <taxon>Porphyra</taxon>
    </lineage>
</organism>
<feature type="compositionally biased region" description="Low complexity" evidence="1">
    <location>
        <begin position="164"/>
        <end position="187"/>
    </location>
</feature>
<evidence type="ECO:0000313" key="4">
    <source>
        <dbReference type="Proteomes" id="UP000218209"/>
    </source>
</evidence>
<feature type="compositionally biased region" description="Gly residues" evidence="1">
    <location>
        <begin position="921"/>
        <end position="933"/>
    </location>
</feature>
<feature type="region of interest" description="Disordered" evidence="1">
    <location>
        <begin position="427"/>
        <end position="462"/>
    </location>
</feature>
<dbReference type="EMBL" id="KV918862">
    <property type="protein sequence ID" value="OSX76547.1"/>
    <property type="molecule type" value="Genomic_DNA"/>
</dbReference>
<dbReference type="Proteomes" id="UP000218209">
    <property type="component" value="Unassembled WGS sequence"/>
</dbReference>
<feature type="region of interest" description="Disordered" evidence="1">
    <location>
        <begin position="110"/>
        <end position="294"/>
    </location>
</feature>
<feature type="compositionally biased region" description="Polar residues" evidence="1">
    <location>
        <begin position="388"/>
        <end position="404"/>
    </location>
</feature>
<feature type="transmembrane region" description="Helical" evidence="2">
    <location>
        <begin position="12"/>
        <end position="36"/>
    </location>
</feature>
<feature type="region of interest" description="Disordered" evidence="1">
    <location>
        <begin position="902"/>
        <end position="933"/>
    </location>
</feature>
<feature type="region of interest" description="Disordered" evidence="1">
    <location>
        <begin position="751"/>
        <end position="823"/>
    </location>
</feature>
<feature type="compositionally biased region" description="Low complexity" evidence="1">
    <location>
        <begin position="358"/>
        <end position="371"/>
    </location>
</feature>
<feature type="compositionally biased region" description="Low complexity" evidence="1">
    <location>
        <begin position="427"/>
        <end position="453"/>
    </location>
</feature>
<feature type="region of interest" description="Disordered" evidence="1">
    <location>
        <begin position="312"/>
        <end position="414"/>
    </location>
</feature>
<evidence type="ECO:0000256" key="1">
    <source>
        <dbReference type="SAM" id="MobiDB-lite"/>
    </source>
</evidence>
<gene>
    <name evidence="3" type="ORF">BU14_0185s0007</name>
</gene>
<feature type="compositionally biased region" description="Low complexity" evidence="1">
    <location>
        <begin position="772"/>
        <end position="782"/>
    </location>
</feature>
<dbReference type="AlphaFoldDB" id="A0A1X6P6T6"/>
<accession>A0A1X6P6T6</accession>
<feature type="compositionally biased region" description="Polar residues" evidence="1">
    <location>
        <begin position="598"/>
        <end position="607"/>
    </location>
</feature>
<sequence length="1006" mass="98920">MTRLGLIVRLLFRALVNTLFVLALLASAAIVLLWIIGRNKQLQERRQRRRYGANASPRAEEQQAGLWPDPPTPFGSIVSPTQDVPPRRLSFSTGQGGAAFGAQTGVAAAPQEAPGVTAHAPASTPVAAGTFGGRGRSDAGRTTPGSSARRVSFLLTPEQERRVSTGGSLWDSGDSSDRVPSSPRVVVTRLAGQPTGENMATAAAAAAPEGPGGRTGARVDSGSSPVSADEPVDTRAPSSSPRSSRKGGKGGLTQRRARFGGEVARRPISKKSQAAVLSSSAWTAGGGSSGPLSRKQLDSRLFTSVSLRSQPLAGAAGDGRAGRSGAHDSDSMRDRGDIGVVCEDSTETITGGKGDGGSRANSSDASGADSGDNGDDVDQCIIYPSGFKPQSRTVDGSSAATASTNPPPSRLTATNPRMQKMLASAIQKASSSSTATAAAAARRSRLIRGSSSGTQPVPMPRSLSSASALLGTAGVSSRSTVAWERSRRAAAARVARMLADADAAEAAASAVASQSEAHLRAAAAAEAAAASVRAQAAAEETELLAQQPGLRREAQPLSTEKVLPHASVHRAPPQSEASPASAERTAQPVQGAKRRQLHQQSAASQLGSRAPPASLFEQLGPPQQQPHRAYHEQGQASAGTADLSRLTRRAPEGGFSSADRSSRGDHAGSGPVSSVPTGGFGTGSSPFSSAPLPRSSAPPSHSAAAPVSSCIPSFDVSPFLSGGLAPRSGGRPVALPTSVVVPSFARNGLSLTPNGSSPANGAAHSSKDSGSSRRPSQPPSISFGAPTPRTLGSNGTSGFGGNGAFGGGPTFGQSAGKDGDIVPASKASSGGAFGGGFGGSLTFGGASLGGAPALRGARAPNVASTAPAGTDAGAVSGGLKRSPSQLALEAVGGAAAGGAARGAAGGAVRGSAGRTSVSTPGLGGGGGAPLASSGGPGGGALGASGGGGFFAPPPPFTAGAFGAGMSAPNAQLPAPPGAPPAGGGGGGAAPLGAAPFSFGLPPPKLL</sequence>
<evidence type="ECO:0000313" key="3">
    <source>
        <dbReference type="EMBL" id="OSX76547.1"/>
    </source>
</evidence>
<name>A0A1X6P6T6_PORUM</name>
<feature type="region of interest" description="Disordered" evidence="1">
    <location>
        <begin position="962"/>
        <end position="1006"/>
    </location>
</feature>
<keyword evidence="2" id="KW-0472">Membrane</keyword>
<keyword evidence="2" id="KW-1133">Transmembrane helix</keyword>
<evidence type="ECO:0000256" key="2">
    <source>
        <dbReference type="SAM" id="Phobius"/>
    </source>
</evidence>
<feature type="compositionally biased region" description="Basic and acidic residues" evidence="1">
    <location>
        <begin position="325"/>
        <end position="337"/>
    </location>
</feature>
<proteinExistence type="predicted"/>
<protein>
    <submittedName>
        <fullName evidence="3">Uncharacterized protein</fullName>
    </submittedName>
</protein>
<keyword evidence="4" id="KW-1185">Reference proteome</keyword>